<feature type="compositionally biased region" description="Basic residues" evidence="1">
    <location>
        <begin position="147"/>
        <end position="159"/>
    </location>
</feature>
<keyword evidence="3" id="KW-1185">Reference proteome</keyword>
<sequence length="159" mass="17345">MYAVHDVDALLLLAIAISSKRRPAELAEIIAANDLIHGSVSLKSELTAGFKNLSSHGLIVQVDNGYTLTPVGLTLMSTGRKKADNEERLHGLKAAISAYKLKSDHPVIQLTDEQMAAAMHEHEASKALTGKNLLVPKPKPVVDAKRPLRRKPMPARRKF</sequence>
<accession>D9SFH4</accession>
<name>D9SFH4_GALCS</name>
<evidence type="ECO:0000313" key="2">
    <source>
        <dbReference type="EMBL" id="ADL55271.1"/>
    </source>
</evidence>
<organism evidence="2 3">
    <name type="scientific">Gallionella capsiferriformans (strain ES-2)</name>
    <name type="common">Gallionella ferruginea capsiferriformans (strain ES-2)</name>
    <dbReference type="NCBI Taxonomy" id="395494"/>
    <lineage>
        <taxon>Bacteria</taxon>
        <taxon>Pseudomonadati</taxon>
        <taxon>Pseudomonadota</taxon>
        <taxon>Betaproteobacteria</taxon>
        <taxon>Nitrosomonadales</taxon>
        <taxon>Gallionellaceae</taxon>
        <taxon>Gallionella</taxon>
    </lineage>
</organism>
<dbReference type="EMBL" id="CP002159">
    <property type="protein sequence ID" value="ADL55271.1"/>
    <property type="molecule type" value="Genomic_DNA"/>
</dbReference>
<evidence type="ECO:0000256" key="1">
    <source>
        <dbReference type="SAM" id="MobiDB-lite"/>
    </source>
</evidence>
<evidence type="ECO:0000313" key="3">
    <source>
        <dbReference type="Proteomes" id="UP000001235"/>
    </source>
</evidence>
<dbReference type="RefSeq" id="WP_013293210.1">
    <property type="nucleotide sequence ID" value="NC_014394.1"/>
</dbReference>
<dbReference type="HOGENOM" id="CLU_1676950_0_0_4"/>
<proteinExistence type="predicted"/>
<gene>
    <name evidence="2" type="ordered locus">Galf_1243</name>
</gene>
<dbReference type="Proteomes" id="UP000001235">
    <property type="component" value="Chromosome"/>
</dbReference>
<dbReference type="AlphaFoldDB" id="D9SFH4"/>
<feature type="region of interest" description="Disordered" evidence="1">
    <location>
        <begin position="127"/>
        <end position="159"/>
    </location>
</feature>
<dbReference type="eggNOG" id="ENOG5032T71">
    <property type="taxonomic scope" value="Bacteria"/>
</dbReference>
<protein>
    <submittedName>
        <fullName evidence="2">Uncharacterized protein</fullName>
    </submittedName>
</protein>
<dbReference type="STRING" id="395494.Galf_1243"/>
<dbReference type="OrthoDB" id="9180225at2"/>
<reference evidence="2 3" key="1">
    <citation type="submission" date="2010-08" db="EMBL/GenBank/DDBJ databases">
        <title>Complete sequence of Gallionella capsiferriformans ES-2.</title>
        <authorList>
            <consortium name="US DOE Joint Genome Institute"/>
            <person name="Lucas S."/>
            <person name="Copeland A."/>
            <person name="Lapidus A."/>
            <person name="Cheng J.-F."/>
            <person name="Bruce D."/>
            <person name="Goodwin L."/>
            <person name="Pitluck S."/>
            <person name="Chertkov O."/>
            <person name="Davenport K.W."/>
            <person name="Detter J.C."/>
            <person name="Han C."/>
            <person name="Tapia R."/>
            <person name="Land M."/>
            <person name="Hauser L."/>
            <person name="Chang Y.-J."/>
            <person name="Jeffries C."/>
            <person name="Kyrpides N."/>
            <person name="Ivanova N."/>
            <person name="Mikhailova N."/>
            <person name="Shelobolina E.S."/>
            <person name="Picardal F."/>
            <person name="Roden E."/>
            <person name="Emerson D."/>
            <person name="Woyke T."/>
        </authorList>
    </citation>
    <scope>NUCLEOTIDE SEQUENCE [LARGE SCALE GENOMIC DNA]</scope>
    <source>
        <strain evidence="2 3">ES-2</strain>
    </source>
</reference>
<dbReference type="KEGG" id="gca:Galf_1243"/>